<evidence type="ECO:0000313" key="2">
    <source>
        <dbReference type="EMBL" id="GMF47656.1"/>
    </source>
</evidence>
<gene>
    <name evidence="2" type="ORF">Pfra01_001810000</name>
</gene>
<dbReference type="InterPro" id="IPR008906">
    <property type="entry name" value="HATC_C_dom"/>
</dbReference>
<keyword evidence="3" id="KW-1185">Reference proteome</keyword>
<name>A0A9W6XV31_9STRA</name>
<dbReference type="Proteomes" id="UP001165121">
    <property type="component" value="Unassembled WGS sequence"/>
</dbReference>
<dbReference type="EMBL" id="BSXT01002179">
    <property type="protein sequence ID" value="GMF47656.1"/>
    <property type="molecule type" value="Genomic_DNA"/>
</dbReference>
<proteinExistence type="predicted"/>
<dbReference type="OrthoDB" id="123153at2759"/>
<accession>A0A9W6XV31</accession>
<organism evidence="2 3">
    <name type="scientific">Phytophthora fragariaefolia</name>
    <dbReference type="NCBI Taxonomy" id="1490495"/>
    <lineage>
        <taxon>Eukaryota</taxon>
        <taxon>Sar</taxon>
        <taxon>Stramenopiles</taxon>
        <taxon>Oomycota</taxon>
        <taxon>Peronosporomycetes</taxon>
        <taxon>Peronosporales</taxon>
        <taxon>Peronosporaceae</taxon>
        <taxon>Phytophthora</taxon>
    </lineage>
</organism>
<dbReference type="Pfam" id="PF05699">
    <property type="entry name" value="Dimer_Tnp_hAT"/>
    <property type="match status" value="1"/>
</dbReference>
<protein>
    <submittedName>
        <fullName evidence="2">Unnamed protein product</fullName>
    </submittedName>
</protein>
<evidence type="ECO:0000313" key="3">
    <source>
        <dbReference type="Proteomes" id="UP001165121"/>
    </source>
</evidence>
<dbReference type="SUPFAM" id="SSF53098">
    <property type="entry name" value="Ribonuclease H-like"/>
    <property type="match status" value="1"/>
</dbReference>
<dbReference type="InterPro" id="IPR012337">
    <property type="entry name" value="RNaseH-like_sf"/>
</dbReference>
<dbReference type="AlphaFoldDB" id="A0A9W6XV31"/>
<evidence type="ECO:0000259" key="1">
    <source>
        <dbReference type="Pfam" id="PF05699"/>
    </source>
</evidence>
<sequence length="573" mass="65121">METLRIVNNNLPYRLGEYVESVSIRELVFKDAMQATINAKVVCHTIIELCTSTKRAPEEVLQLNRIGSAPTFTAVADFWTSKVQGVKYLGIRLYMVTEKFEFKSILLGTRHFVPQYGEREGGGIQLLFRRWIIDILTNFGLTLRDLFGATSDAGPDASSTLKHSSSNMGSLFEELCLYGKSGKSPHQLLEYHAHRFLGLTRVVKRILDLWEPLVSWYAGRLDKARRDNANLPASFPPERDYQHLAQILSLLQPITLVNIKSQGESANQVDVLLTLYKLRTSVLDCSKELRDYRSSKERRMAFRPEDLTPLASDTRRLLHDAFQKRFFSRYTDRTKISTCSFVLEMQLFLHPNFKSFDGFLKRIVLLCNADQNGTVTADGERIFARIKKIIYDKVQSLMPSVAQTQESRAPVHHVGPEEVRDMNAARVDDELERWEGTQTSIQINVKRPETVLEFWKRQVESGAYKFLPLVARILYAIPSSSAQIERDFGTAGQLVTPQRGSIAPYNVEISAFLNCNRHFVDVTHCPKIRERGITKFIPSNVKVGLEDDSAEGCELLGDFFSADSDAECDEDET</sequence>
<feature type="domain" description="HAT C-terminal dimerisation" evidence="1">
    <location>
        <begin position="443"/>
        <end position="513"/>
    </location>
</feature>
<dbReference type="GO" id="GO:0046983">
    <property type="term" value="F:protein dimerization activity"/>
    <property type="evidence" value="ECO:0007669"/>
    <property type="project" value="InterPro"/>
</dbReference>
<comment type="caution">
    <text evidence="2">The sequence shown here is derived from an EMBL/GenBank/DDBJ whole genome shotgun (WGS) entry which is preliminary data.</text>
</comment>
<reference evidence="2" key="1">
    <citation type="submission" date="2023-04" db="EMBL/GenBank/DDBJ databases">
        <title>Phytophthora fragariaefolia NBRC 109709.</title>
        <authorList>
            <person name="Ichikawa N."/>
            <person name="Sato H."/>
            <person name="Tonouchi N."/>
        </authorList>
    </citation>
    <scope>NUCLEOTIDE SEQUENCE</scope>
    <source>
        <strain evidence="2">NBRC 109709</strain>
    </source>
</reference>